<sequence>MRGYAGKVNSERQEPSSARVPFATVLASIGGLWLCYFLLVTIRSLLLDLGFEDEMLWRRAVVCAASAVIMLGLWLVLRLFDTRPLWAKISAALLLSLPISVLLAQANQLVFADLELRAWKEMAEQQGLRVRIEESGDLLVEAPVPNLTREDGGPVMVPIDRKSEDARFWESIAELAFGRYFMSLAWCALYLALLTGEKARAAERREGEFRRAAKAAELRSLRYQVNPHFLFNTLNSLSALVLTGKTAAAERMIQMLSTFYRRSLANDPTADVPLREEFALQKLYLDIETVRFPERLQAEYDLPDSLANAQIPGMILQPLVENSVRHAVAPASRKVTITLSAREEYGRLVVTVADDGAGGRREADHQPGFGIGLNNVHERLAARFGDEANVVSGPTAHGYATHIRIPLVGQARNAA</sequence>
<feature type="transmembrane region" description="Helical" evidence="1">
    <location>
        <begin position="92"/>
        <end position="112"/>
    </location>
</feature>
<feature type="domain" description="Histidine kinase/HSP90-like ATPase" evidence="2">
    <location>
        <begin position="314"/>
        <end position="407"/>
    </location>
</feature>
<feature type="transmembrane region" description="Helical" evidence="1">
    <location>
        <begin position="59"/>
        <end position="80"/>
    </location>
</feature>
<dbReference type="OrthoDB" id="2514702at2"/>
<dbReference type="Proteomes" id="UP000469159">
    <property type="component" value="Unassembled WGS sequence"/>
</dbReference>
<proteinExistence type="predicted"/>
<keyword evidence="5" id="KW-1185">Reference proteome</keyword>
<dbReference type="Pfam" id="PF02518">
    <property type="entry name" value="HATPase_c"/>
    <property type="match status" value="1"/>
</dbReference>
<dbReference type="AlphaFoldDB" id="A0A6I4UMI7"/>
<keyword evidence="4" id="KW-0418">Kinase</keyword>
<name>A0A6I4UMI7_9SPHN</name>
<feature type="transmembrane region" description="Helical" evidence="1">
    <location>
        <begin position="20"/>
        <end position="39"/>
    </location>
</feature>
<dbReference type="PANTHER" id="PTHR34220:SF7">
    <property type="entry name" value="SENSOR HISTIDINE KINASE YPDA"/>
    <property type="match status" value="1"/>
</dbReference>
<keyword evidence="1" id="KW-0472">Membrane</keyword>
<dbReference type="EMBL" id="WTYK01000001">
    <property type="protein sequence ID" value="MXP40211.1"/>
    <property type="molecule type" value="Genomic_DNA"/>
</dbReference>
<keyword evidence="1" id="KW-0812">Transmembrane</keyword>
<dbReference type="PANTHER" id="PTHR34220">
    <property type="entry name" value="SENSOR HISTIDINE KINASE YPDA"/>
    <property type="match status" value="1"/>
</dbReference>
<evidence type="ECO:0000259" key="2">
    <source>
        <dbReference type="Pfam" id="PF02518"/>
    </source>
</evidence>
<dbReference type="SUPFAM" id="SSF55874">
    <property type="entry name" value="ATPase domain of HSP90 chaperone/DNA topoisomerase II/histidine kinase"/>
    <property type="match status" value="1"/>
</dbReference>
<dbReference type="GO" id="GO:0000155">
    <property type="term" value="F:phosphorelay sensor kinase activity"/>
    <property type="evidence" value="ECO:0007669"/>
    <property type="project" value="InterPro"/>
</dbReference>
<dbReference type="InterPro" id="IPR010559">
    <property type="entry name" value="Sig_transdc_His_kin_internal"/>
</dbReference>
<keyword evidence="1" id="KW-1133">Transmembrane helix</keyword>
<evidence type="ECO:0000313" key="4">
    <source>
        <dbReference type="EMBL" id="MXP40211.1"/>
    </source>
</evidence>
<evidence type="ECO:0000256" key="1">
    <source>
        <dbReference type="SAM" id="Phobius"/>
    </source>
</evidence>
<evidence type="ECO:0000259" key="3">
    <source>
        <dbReference type="Pfam" id="PF06580"/>
    </source>
</evidence>
<dbReference type="InterPro" id="IPR050640">
    <property type="entry name" value="Bact_2-comp_sensor_kinase"/>
</dbReference>
<organism evidence="4 5">
    <name type="scientific">Croceibacterium soli</name>
    <dbReference type="NCBI Taxonomy" id="1739690"/>
    <lineage>
        <taxon>Bacteria</taxon>
        <taxon>Pseudomonadati</taxon>
        <taxon>Pseudomonadota</taxon>
        <taxon>Alphaproteobacteria</taxon>
        <taxon>Sphingomonadales</taxon>
        <taxon>Erythrobacteraceae</taxon>
        <taxon>Croceibacterium</taxon>
    </lineage>
</organism>
<protein>
    <submittedName>
        <fullName evidence="4">Sensor histidine kinase</fullName>
    </submittedName>
</protein>
<dbReference type="InterPro" id="IPR003594">
    <property type="entry name" value="HATPase_dom"/>
</dbReference>
<comment type="caution">
    <text evidence="4">The sequence shown here is derived from an EMBL/GenBank/DDBJ whole genome shotgun (WGS) entry which is preliminary data.</text>
</comment>
<dbReference type="Pfam" id="PF06580">
    <property type="entry name" value="His_kinase"/>
    <property type="match status" value="1"/>
</dbReference>
<dbReference type="Gene3D" id="3.30.565.10">
    <property type="entry name" value="Histidine kinase-like ATPase, C-terminal domain"/>
    <property type="match status" value="1"/>
</dbReference>
<feature type="domain" description="Signal transduction histidine kinase internal region" evidence="3">
    <location>
        <begin position="216"/>
        <end position="296"/>
    </location>
</feature>
<keyword evidence="4" id="KW-0808">Transferase</keyword>
<dbReference type="InterPro" id="IPR036890">
    <property type="entry name" value="HATPase_C_sf"/>
</dbReference>
<gene>
    <name evidence="4" type="ORF">GRI75_00955</name>
</gene>
<evidence type="ECO:0000313" key="5">
    <source>
        <dbReference type="Proteomes" id="UP000469159"/>
    </source>
</evidence>
<dbReference type="GO" id="GO:0016020">
    <property type="term" value="C:membrane"/>
    <property type="evidence" value="ECO:0007669"/>
    <property type="project" value="InterPro"/>
</dbReference>
<reference evidence="4 5" key="1">
    <citation type="submission" date="2019-12" db="EMBL/GenBank/DDBJ databases">
        <title>Genomic-based taxomic classification of the family Erythrobacteraceae.</title>
        <authorList>
            <person name="Xu L."/>
        </authorList>
    </citation>
    <scope>NUCLEOTIDE SEQUENCE [LARGE SCALE GENOMIC DNA]</scope>
    <source>
        <strain evidence="4 5">MCCC 1K02066</strain>
    </source>
</reference>
<accession>A0A6I4UMI7</accession>